<dbReference type="GO" id="GO:0003676">
    <property type="term" value="F:nucleic acid binding"/>
    <property type="evidence" value="ECO:0007669"/>
    <property type="project" value="InterPro"/>
</dbReference>
<keyword evidence="1" id="KW-0862">Zinc</keyword>
<gene>
    <name evidence="3" type="ORF">RFI_34197</name>
</gene>
<keyword evidence="1" id="KW-0863">Zinc-finger</keyword>
<evidence type="ECO:0000259" key="2">
    <source>
        <dbReference type="PROSITE" id="PS50158"/>
    </source>
</evidence>
<evidence type="ECO:0000313" key="4">
    <source>
        <dbReference type="Proteomes" id="UP000023152"/>
    </source>
</evidence>
<dbReference type="SUPFAM" id="SSF57756">
    <property type="entry name" value="Retrovirus zinc finger-like domains"/>
    <property type="match status" value="1"/>
</dbReference>
<evidence type="ECO:0000256" key="1">
    <source>
        <dbReference type="PROSITE-ProRule" id="PRU00047"/>
    </source>
</evidence>
<dbReference type="AlphaFoldDB" id="X6LNL5"/>
<dbReference type="GO" id="GO:0008270">
    <property type="term" value="F:zinc ion binding"/>
    <property type="evidence" value="ECO:0007669"/>
    <property type="project" value="UniProtKB-KW"/>
</dbReference>
<keyword evidence="1" id="KW-0479">Metal-binding</keyword>
<dbReference type="Proteomes" id="UP000023152">
    <property type="component" value="Unassembled WGS sequence"/>
</dbReference>
<comment type="caution">
    <text evidence="3">The sequence shown here is derived from an EMBL/GenBank/DDBJ whole genome shotgun (WGS) entry which is preliminary data.</text>
</comment>
<feature type="domain" description="CCHC-type" evidence="2">
    <location>
        <begin position="226"/>
        <end position="240"/>
    </location>
</feature>
<accession>X6LNL5</accession>
<keyword evidence="4" id="KW-1185">Reference proteome</keyword>
<reference evidence="3 4" key="1">
    <citation type="journal article" date="2013" name="Curr. Biol.">
        <title>The Genome of the Foraminiferan Reticulomyxa filosa.</title>
        <authorList>
            <person name="Glockner G."/>
            <person name="Hulsmann N."/>
            <person name="Schleicher M."/>
            <person name="Noegel A.A."/>
            <person name="Eichinger L."/>
            <person name="Gallinger C."/>
            <person name="Pawlowski J."/>
            <person name="Sierra R."/>
            <person name="Euteneuer U."/>
            <person name="Pillet L."/>
            <person name="Moustafa A."/>
            <person name="Platzer M."/>
            <person name="Groth M."/>
            <person name="Szafranski K."/>
            <person name="Schliwa M."/>
        </authorList>
    </citation>
    <scope>NUCLEOTIDE SEQUENCE [LARGE SCALE GENOMIC DNA]</scope>
</reference>
<protein>
    <recommendedName>
        <fullName evidence="2">CCHC-type domain-containing protein</fullName>
    </recommendedName>
</protein>
<proteinExistence type="predicted"/>
<evidence type="ECO:0000313" key="3">
    <source>
        <dbReference type="EMBL" id="ETO03214.1"/>
    </source>
</evidence>
<dbReference type="EMBL" id="ASPP01033900">
    <property type="protein sequence ID" value="ETO03214.1"/>
    <property type="molecule type" value="Genomic_DNA"/>
</dbReference>
<organism evidence="3 4">
    <name type="scientific">Reticulomyxa filosa</name>
    <dbReference type="NCBI Taxonomy" id="46433"/>
    <lineage>
        <taxon>Eukaryota</taxon>
        <taxon>Sar</taxon>
        <taxon>Rhizaria</taxon>
        <taxon>Retaria</taxon>
        <taxon>Foraminifera</taxon>
        <taxon>Monothalamids</taxon>
        <taxon>Reticulomyxidae</taxon>
        <taxon>Reticulomyxa</taxon>
    </lineage>
</organism>
<name>X6LNL5_RETFI</name>
<dbReference type="PROSITE" id="PS50158">
    <property type="entry name" value="ZF_CCHC"/>
    <property type="match status" value="1"/>
</dbReference>
<sequence>MVAMVEAIPLLSQCLSLEVQEIVSTEHHQTFNELMTWLCTMFGEEHHVTERTNDLLYFRTTVDEGSADILLRWRKEKCALKLELDYAAKCKVPARKMLKPSDERLMGTLIDSLNGLVRKLVYEQNPTTLEETEEALSFTQNRFKEEIQSRNRKYNGQKNKVSIVMKSNSDNTKFNNNRITLNKEATTKYWKTYYNTKQATIQQSNGQFSKSYPKNKQTKKHWNNECWRCGKHGHKQRGCPGDKKEIQVIEHHIENQENVEHILPMLGLDKVMEGPNAIEIDVDTKEIGRIKAIADTVRKLLTKDARAFNVAHAGGYMTLQDKLKLTLCDSNHIPAFQEDSYVVANLLHNFILSRSVLRKLGYSLKLEHEKFEHVHSDDALDGQDLESLPDIGTNAASNVDNLRNNDRLVDNKNI</sequence>
<dbReference type="InterPro" id="IPR036875">
    <property type="entry name" value="Znf_CCHC_sf"/>
</dbReference>
<dbReference type="InterPro" id="IPR001878">
    <property type="entry name" value="Znf_CCHC"/>
</dbReference>